<dbReference type="Pfam" id="PF13561">
    <property type="entry name" value="adh_short_C2"/>
    <property type="match status" value="1"/>
</dbReference>
<dbReference type="SUPFAM" id="SSF51735">
    <property type="entry name" value="NAD(P)-binding Rossmann-fold domains"/>
    <property type="match status" value="1"/>
</dbReference>
<organism evidence="3 4">
    <name type="scientific">Simplicispira suum</name>
    <dbReference type="NCBI Taxonomy" id="2109915"/>
    <lineage>
        <taxon>Bacteria</taxon>
        <taxon>Pseudomonadati</taxon>
        <taxon>Pseudomonadota</taxon>
        <taxon>Betaproteobacteria</taxon>
        <taxon>Burkholderiales</taxon>
        <taxon>Comamonadaceae</taxon>
        <taxon>Simplicispira</taxon>
    </lineage>
</organism>
<dbReference type="PRINTS" id="PR00081">
    <property type="entry name" value="GDHRDH"/>
</dbReference>
<dbReference type="Proteomes" id="UP000239326">
    <property type="component" value="Plasmid unnamed2"/>
</dbReference>
<protein>
    <submittedName>
        <fullName evidence="3">2-deoxy-D-gluconate 3-dehydrogenase</fullName>
    </submittedName>
</protein>
<dbReference type="PRINTS" id="PR00080">
    <property type="entry name" value="SDRFAMILY"/>
</dbReference>
<keyword evidence="4" id="KW-1185">Reference proteome</keyword>
<dbReference type="PANTHER" id="PTHR42760">
    <property type="entry name" value="SHORT-CHAIN DEHYDROGENASES/REDUCTASES FAMILY MEMBER"/>
    <property type="match status" value="1"/>
</dbReference>
<evidence type="ECO:0000256" key="2">
    <source>
        <dbReference type="ARBA" id="ARBA00023002"/>
    </source>
</evidence>
<dbReference type="InterPro" id="IPR002347">
    <property type="entry name" value="SDR_fam"/>
</dbReference>
<dbReference type="RefSeq" id="WP_106448526.1">
    <property type="nucleotide sequence ID" value="NZ_CP027671.1"/>
</dbReference>
<proteinExistence type="inferred from homology"/>
<dbReference type="KEGG" id="simp:C6571_19410"/>
<dbReference type="InterPro" id="IPR020904">
    <property type="entry name" value="Sc_DH/Rdtase_CS"/>
</dbReference>
<keyword evidence="3" id="KW-0614">Plasmid</keyword>
<evidence type="ECO:0000313" key="4">
    <source>
        <dbReference type="Proteomes" id="UP000239326"/>
    </source>
</evidence>
<name>A0A2S0N632_9BURK</name>
<dbReference type="PROSITE" id="PS00061">
    <property type="entry name" value="ADH_SHORT"/>
    <property type="match status" value="1"/>
</dbReference>
<dbReference type="GO" id="GO:0016616">
    <property type="term" value="F:oxidoreductase activity, acting on the CH-OH group of donors, NAD or NADP as acceptor"/>
    <property type="evidence" value="ECO:0007669"/>
    <property type="project" value="TreeGrafter"/>
</dbReference>
<dbReference type="EMBL" id="CP027671">
    <property type="protein sequence ID" value="AVO43585.1"/>
    <property type="molecule type" value="Genomic_DNA"/>
</dbReference>
<dbReference type="PANTHER" id="PTHR42760:SF133">
    <property type="entry name" value="3-OXOACYL-[ACYL-CARRIER-PROTEIN] REDUCTASE"/>
    <property type="match status" value="1"/>
</dbReference>
<dbReference type="FunFam" id="3.40.50.720:FF:000084">
    <property type="entry name" value="Short-chain dehydrogenase reductase"/>
    <property type="match status" value="1"/>
</dbReference>
<dbReference type="AlphaFoldDB" id="A0A2S0N632"/>
<evidence type="ECO:0000313" key="3">
    <source>
        <dbReference type="EMBL" id="AVO43585.1"/>
    </source>
</evidence>
<reference evidence="3 4" key="1">
    <citation type="submission" date="2018-03" db="EMBL/GenBank/DDBJ databases">
        <title>Genome sequencing of Simplicispira sp.</title>
        <authorList>
            <person name="Kim S.-J."/>
            <person name="Heo J."/>
            <person name="Kwon S.-W."/>
        </authorList>
    </citation>
    <scope>NUCLEOTIDE SEQUENCE [LARGE SCALE GENOMIC DNA]</scope>
    <source>
        <strain evidence="3 4">SC1-8</strain>
        <plasmid evidence="3 4">unnamed2</plasmid>
    </source>
</reference>
<dbReference type="Gene3D" id="3.40.50.720">
    <property type="entry name" value="NAD(P)-binding Rossmann-like Domain"/>
    <property type="match status" value="1"/>
</dbReference>
<keyword evidence="2" id="KW-0560">Oxidoreductase</keyword>
<dbReference type="InterPro" id="IPR036291">
    <property type="entry name" value="NAD(P)-bd_dom_sf"/>
</dbReference>
<geneLocation type="plasmid" evidence="3 4">
    <name>unnamed2</name>
</geneLocation>
<sequence>MSIPQELFSLAGKTAFVAGASSGIGQHIAKTFASAGARVVLAARRESKLAQAVQAMRDDGLSAWAVRLDVTEPASIADAWQAAEKLLGCPVDILFNCAGILYVERFLSQSAEEVQRVFDTNLKGAFLVAQEAARHMATRGCGSIINVASTSGLRAAGRLASYGAAKAGLLHLTSIMALELASKGVRVSALVPGNIQTDMHDEFEGAGLAEHIRSRIPQRRFGELGDLDGASLLLASEAGSYITGAAIPVDGGQLLAWM</sequence>
<dbReference type="OrthoDB" id="9803333at2"/>
<gene>
    <name evidence="3" type="ORF">C6571_19410</name>
</gene>
<dbReference type="CDD" id="cd05233">
    <property type="entry name" value="SDR_c"/>
    <property type="match status" value="1"/>
</dbReference>
<evidence type="ECO:0000256" key="1">
    <source>
        <dbReference type="ARBA" id="ARBA00006484"/>
    </source>
</evidence>
<comment type="similarity">
    <text evidence="1">Belongs to the short-chain dehydrogenases/reductases (SDR) family.</text>
</comment>
<accession>A0A2S0N632</accession>